<protein>
    <submittedName>
        <fullName evidence="3">Exocyst complex component SEC15A</fullName>
    </submittedName>
</protein>
<organism evidence="3 4">
    <name type="scientific">Striga hermonthica</name>
    <name type="common">Purple witchweed</name>
    <name type="synonym">Buchnera hermonthica</name>
    <dbReference type="NCBI Taxonomy" id="68872"/>
    <lineage>
        <taxon>Eukaryota</taxon>
        <taxon>Viridiplantae</taxon>
        <taxon>Streptophyta</taxon>
        <taxon>Embryophyta</taxon>
        <taxon>Tracheophyta</taxon>
        <taxon>Spermatophyta</taxon>
        <taxon>Magnoliopsida</taxon>
        <taxon>eudicotyledons</taxon>
        <taxon>Gunneridae</taxon>
        <taxon>Pentapetalae</taxon>
        <taxon>asterids</taxon>
        <taxon>lamiids</taxon>
        <taxon>Lamiales</taxon>
        <taxon>Orobanchaceae</taxon>
        <taxon>Buchnereae</taxon>
        <taxon>Striga</taxon>
    </lineage>
</organism>
<accession>A0A9N7RK16</accession>
<dbReference type="InterPro" id="IPR007225">
    <property type="entry name" value="EXOC6/Sec15"/>
</dbReference>
<dbReference type="InterPro" id="IPR048359">
    <property type="entry name" value="EXOC6_Sec15_N"/>
</dbReference>
<dbReference type="GO" id="GO:0016020">
    <property type="term" value="C:membrane"/>
    <property type="evidence" value="ECO:0007669"/>
    <property type="project" value="TreeGrafter"/>
</dbReference>
<dbReference type="GO" id="GO:0090522">
    <property type="term" value="P:vesicle tethering involved in exocytosis"/>
    <property type="evidence" value="ECO:0007669"/>
    <property type="project" value="InterPro"/>
</dbReference>
<name>A0A9N7RK16_STRHE</name>
<dbReference type="PANTHER" id="PTHR12702:SF0">
    <property type="entry name" value="EXOCYST COMPLEX COMPONENT 6"/>
    <property type="match status" value="1"/>
</dbReference>
<feature type="region of interest" description="Disordered" evidence="1">
    <location>
        <begin position="1"/>
        <end position="21"/>
    </location>
</feature>
<reference evidence="3" key="1">
    <citation type="submission" date="2019-12" db="EMBL/GenBank/DDBJ databases">
        <authorList>
            <person name="Scholes J."/>
        </authorList>
    </citation>
    <scope>NUCLEOTIDE SEQUENCE</scope>
</reference>
<keyword evidence="4" id="KW-1185">Reference proteome</keyword>
<dbReference type="OrthoDB" id="10267033at2759"/>
<evidence type="ECO:0000256" key="1">
    <source>
        <dbReference type="SAM" id="MobiDB-lite"/>
    </source>
</evidence>
<dbReference type="AlphaFoldDB" id="A0A9N7RK16"/>
<dbReference type="GO" id="GO:0006886">
    <property type="term" value="P:intracellular protein transport"/>
    <property type="evidence" value="ECO:0007669"/>
    <property type="project" value="InterPro"/>
</dbReference>
<evidence type="ECO:0000259" key="2">
    <source>
        <dbReference type="Pfam" id="PF20651"/>
    </source>
</evidence>
<feature type="compositionally biased region" description="Basic and acidic residues" evidence="1">
    <location>
        <begin position="1"/>
        <end position="10"/>
    </location>
</feature>
<sequence length="428" mass="48366">MSSKTKKETVADNGGDTGEDSVLATMVSNGEGLGPMVRLAFETGRPESLLYQLEGLVKKNEVEIEELCKLHYEEFIIAVDELRGMLVDAEELKSELSSDNFRLQQVGSSLLSKLEELLESYSIKNNITEAIKMSKNCVQILDLCVKCNGHVSEGRFYPALKAVDLIEKNYLQNNIPVRALKILIEKQIPVLKSHIKKKVCSEVNEWLVHIRSDAKDIDQTAIGYASAARQREEDMLARQRKAEEQSCLGLEDLSYMLDVEEIDESSILKFDLTPLYRAYHIHDCLGIPDEFHDYYYNKRFLQLKSDLQISSTQPFLESHQTFLAHMAGYFIVEDPVLRTAGGLLSPTELETMWETAVAKVTAVLEEQFSKTDSASHLLLVKDYVMFFGSTLRQYGYGGTNSRNLKQRPGQIPRAPLVRLSAADNRYSC</sequence>
<feature type="domain" description="Exocyst complex component EXOC6/Sec15 N-terminal" evidence="2">
    <location>
        <begin position="52"/>
        <end position="222"/>
    </location>
</feature>
<proteinExistence type="predicted"/>
<dbReference type="EMBL" id="CACSLK010027837">
    <property type="protein sequence ID" value="CAA0832872.1"/>
    <property type="molecule type" value="Genomic_DNA"/>
</dbReference>
<dbReference type="Proteomes" id="UP001153555">
    <property type="component" value="Unassembled WGS sequence"/>
</dbReference>
<comment type="caution">
    <text evidence="3">The sequence shown here is derived from an EMBL/GenBank/DDBJ whole genome shotgun (WGS) entry which is preliminary data.</text>
</comment>
<dbReference type="PANTHER" id="PTHR12702">
    <property type="entry name" value="SEC15"/>
    <property type="match status" value="1"/>
</dbReference>
<evidence type="ECO:0000313" key="3">
    <source>
        <dbReference type="EMBL" id="CAA0832872.1"/>
    </source>
</evidence>
<dbReference type="GO" id="GO:0006893">
    <property type="term" value="P:Golgi to plasma membrane transport"/>
    <property type="evidence" value="ECO:0007669"/>
    <property type="project" value="TreeGrafter"/>
</dbReference>
<dbReference type="Pfam" id="PF20651">
    <property type="entry name" value="EXOC6_Sec15_N"/>
    <property type="match status" value="1"/>
</dbReference>
<evidence type="ECO:0000313" key="4">
    <source>
        <dbReference type="Proteomes" id="UP001153555"/>
    </source>
</evidence>
<gene>
    <name evidence="3" type="ORF">SHERM_28146</name>
</gene>
<dbReference type="GO" id="GO:0000145">
    <property type="term" value="C:exocyst"/>
    <property type="evidence" value="ECO:0007669"/>
    <property type="project" value="TreeGrafter"/>
</dbReference>